<evidence type="ECO:0000313" key="2">
    <source>
        <dbReference type="EMBL" id="KAL3097450.1"/>
    </source>
</evidence>
<feature type="region of interest" description="Disordered" evidence="1">
    <location>
        <begin position="1"/>
        <end position="32"/>
    </location>
</feature>
<sequence>MSGGAAATESMNDVLELGEESQRKDGGTGEAKRHQFDGILSLHWHAFPPKVHVRAMFLIRANNKQLTMSQGNIADKEKNGRKSNAKWKKGKK</sequence>
<gene>
    <name evidence="2" type="ORF">niasHS_003898</name>
</gene>
<reference evidence="2 3" key="1">
    <citation type="submission" date="2024-10" db="EMBL/GenBank/DDBJ databases">
        <authorList>
            <person name="Kim D."/>
        </authorList>
    </citation>
    <scope>NUCLEOTIDE SEQUENCE [LARGE SCALE GENOMIC DNA]</scope>
    <source>
        <strain evidence="2">Taebaek</strain>
    </source>
</reference>
<feature type="compositionally biased region" description="Basic and acidic residues" evidence="1">
    <location>
        <begin position="20"/>
        <end position="32"/>
    </location>
</feature>
<protein>
    <submittedName>
        <fullName evidence="2">Uncharacterized protein</fullName>
    </submittedName>
</protein>
<feature type="region of interest" description="Disordered" evidence="1">
    <location>
        <begin position="67"/>
        <end position="92"/>
    </location>
</feature>
<dbReference type="AlphaFoldDB" id="A0ABD2K3Y2"/>
<proteinExistence type="predicted"/>
<organism evidence="2 3">
    <name type="scientific">Heterodera schachtii</name>
    <name type="common">Sugarbeet cyst nematode worm</name>
    <name type="synonym">Tylenchus schachtii</name>
    <dbReference type="NCBI Taxonomy" id="97005"/>
    <lineage>
        <taxon>Eukaryota</taxon>
        <taxon>Metazoa</taxon>
        <taxon>Ecdysozoa</taxon>
        <taxon>Nematoda</taxon>
        <taxon>Chromadorea</taxon>
        <taxon>Rhabditida</taxon>
        <taxon>Tylenchina</taxon>
        <taxon>Tylenchomorpha</taxon>
        <taxon>Tylenchoidea</taxon>
        <taxon>Heteroderidae</taxon>
        <taxon>Heteroderinae</taxon>
        <taxon>Heterodera</taxon>
    </lineage>
</organism>
<evidence type="ECO:0000313" key="3">
    <source>
        <dbReference type="Proteomes" id="UP001620645"/>
    </source>
</evidence>
<feature type="compositionally biased region" description="Basic residues" evidence="1">
    <location>
        <begin position="81"/>
        <end position="92"/>
    </location>
</feature>
<dbReference type="Proteomes" id="UP001620645">
    <property type="component" value="Unassembled WGS sequence"/>
</dbReference>
<comment type="caution">
    <text evidence="2">The sequence shown here is derived from an EMBL/GenBank/DDBJ whole genome shotgun (WGS) entry which is preliminary data.</text>
</comment>
<dbReference type="EMBL" id="JBICCN010000054">
    <property type="protein sequence ID" value="KAL3097450.1"/>
    <property type="molecule type" value="Genomic_DNA"/>
</dbReference>
<keyword evidence="3" id="KW-1185">Reference proteome</keyword>
<accession>A0ABD2K3Y2</accession>
<name>A0ABD2K3Y2_HETSC</name>
<evidence type="ECO:0000256" key="1">
    <source>
        <dbReference type="SAM" id="MobiDB-lite"/>
    </source>
</evidence>